<accession>A0ACC1CFE6</accession>
<sequence>MFATAARISNRLGRNVMSNFIRNSHSNGGIPGENLPFDISNRYKLTAFFIVFIGSGLSAPYLITRHQLLKK</sequence>
<evidence type="ECO:0000313" key="1">
    <source>
        <dbReference type="EMBL" id="KAJ0170297.1"/>
    </source>
</evidence>
<protein>
    <submittedName>
        <fullName evidence="1">Uncharacterized protein</fullName>
    </submittedName>
</protein>
<evidence type="ECO:0000313" key="2">
    <source>
        <dbReference type="Proteomes" id="UP000824533"/>
    </source>
</evidence>
<keyword evidence="2" id="KW-1185">Reference proteome</keyword>
<name>A0ACC1CFE6_9NEOP</name>
<reference evidence="1 2" key="1">
    <citation type="journal article" date="2021" name="Front. Genet.">
        <title>Chromosome-Level Genome Assembly Reveals Significant Gene Expansion in the Toll and IMD Signaling Pathways of Dendrolimus kikuchii.</title>
        <authorList>
            <person name="Zhou J."/>
            <person name="Wu P."/>
            <person name="Xiong Z."/>
            <person name="Liu N."/>
            <person name="Zhao N."/>
            <person name="Ji M."/>
            <person name="Qiu Y."/>
            <person name="Yang B."/>
        </authorList>
    </citation>
    <scope>NUCLEOTIDE SEQUENCE [LARGE SCALE GENOMIC DNA]</scope>
    <source>
        <strain evidence="1">Ann1</strain>
    </source>
</reference>
<proteinExistence type="predicted"/>
<gene>
    <name evidence="1" type="ORF">K1T71_014225</name>
</gene>
<organism evidence="1 2">
    <name type="scientific">Dendrolimus kikuchii</name>
    <dbReference type="NCBI Taxonomy" id="765133"/>
    <lineage>
        <taxon>Eukaryota</taxon>
        <taxon>Metazoa</taxon>
        <taxon>Ecdysozoa</taxon>
        <taxon>Arthropoda</taxon>
        <taxon>Hexapoda</taxon>
        <taxon>Insecta</taxon>
        <taxon>Pterygota</taxon>
        <taxon>Neoptera</taxon>
        <taxon>Endopterygota</taxon>
        <taxon>Lepidoptera</taxon>
        <taxon>Glossata</taxon>
        <taxon>Ditrysia</taxon>
        <taxon>Bombycoidea</taxon>
        <taxon>Lasiocampidae</taxon>
        <taxon>Dendrolimus</taxon>
    </lineage>
</organism>
<dbReference type="Proteomes" id="UP000824533">
    <property type="component" value="Linkage Group LG28"/>
</dbReference>
<dbReference type="EMBL" id="CM034414">
    <property type="protein sequence ID" value="KAJ0170297.1"/>
    <property type="molecule type" value="Genomic_DNA"/>
</dbReference>
<comment type="caution">
    <text evidence="1">The sequence shown here is derived from an EMBL/GenBank/DDBJ whole genome shotgun (WGS) entry which is preliminary data.</text>
</comment>